<evidence type="ECO:0000313" key="2">
    <source>
        <dbReference type="EMBL" id="GAA5170787.1"/>
    </source>
</evidence>
<dbReference type="RefSeq" id="WP_345534343.1">
    <property type="nucleotide sequence ID" value="NZ_BAABLD010000017.1"/>
</dbReference>
<evidence type="ECO:0000259" key="1">
    <source>
        <dbReference type="Pfam" id="PF09836"/>
    </source>
</evidence>
<dbReference type="Proteomes" id="UP001500547">
    <property type="component" value="Unassembled WGS sequence"/>
</dbReference>
<name>A0ABP9R2D4_9RHOO</name>
<dbReference type="GO" id="GO:0003677">
    <property type="term" value="F:DNA binding"/>
    <property type="evidence" value="ECO:0007669"/>
    <property type="project" value="UniProtKB-KW"/>
</dbReference>
<sequence length="257" mass="27740">MPSLIDVQRRFANVLRAGQGEADMLACLQGDAQRNASLLAVYRGNAVANAHKALQLAYPVICQIVGEDFFEGLARAYRDSHASRSGDLNEYGADFADFLAEFEHVADMPYLPAVAQLEWAVTEAERAADHVPLSMAELASFAPEQLGDLQLGLQAAACLVRADFPVASIWLQHQPAYDGALNIDLGVAECCIVHRIGWHAAVLPVVVAELAFWQTAQSGAPLATMLDAAFSLDEDFDVQTALSRGFTAELVTRLQLA</sequence>
<dbReference type="InterPro" id="IPR018640">
    <property type="entry name" value="DUF2063"/>
</dbReference>
<dbReference type="InterPro" id="IPR044922">
    <property type="entry name" value="DUF2063_N_sf"/>
</dbReference>
<gene>
    <name evidence="2" type="ORF">GCM10025770_34340</name>
</gene>
<dbReference type="Gene3D" id="1.10.150.690">
    <property type="entry name" value="DUF2063"/>
    <property type="match status" value="1"/>
</dbReference>
<evidence type="ECO:0000313" key="3">
    <source>
        <dbReference type="Proteomes" id="UP001500547"/>
    </source>
</evidence>
<reference evidence="3" key="1">
    <citation type="journal article" date="2019" name="Int. J. Syst. Evol. Microbiol.">
        <title>The Global Catalogue of Microorganisms (GCM) 10K type strain sequencing project: providing services to taxonomists for standard genome sequencing and annotation.</title>
        <authorList>
            <consortium name="The Broad Institute Genomics Platform"/>
            <consortium name="The Broad Institute Genome Sequencing Center for Infectious Disease"/>
            <person name="Wu L."/>
            <person name="Ma J."/>
        </authorList>
    </citation>
    <scope>NUCLEOTIDE SEQUENCE [LARGE SCALE GENOMIC DNA]</scope>
    <source>
        <strain evidence="3">JCM 18715</strain>
    </source>
</reference>
<comment type="caution">
    <text evidence="2">The sequence shown here is derived from an EMBL/GenBank/DDBJ whole genome shotgun (WGS) entry which is preliminary data.</text>
</comment>
<dbReference type="EMBL" id="BAABLD010000017">
    <property type="protein sequence ID" value="GAA5170787.1"/>
    <property type="molecule type" value="Genomic_DNA"/>
</dbReference>
<keyword evidence="2" id="KW-0238">DNA-binding</keyword>
<protein>
    <submittedName>
        <fullName evidence="2">DNA-binding domain-containing protein</fullName>
    </submittedName>
</protein>
<dbReference type="Pfam" id="PF09836">
    <property type="entry name" value="DUF2063"/>
    <property type="match status" value="1"/>
</dbReference>
<proteinExistence type="predicted"/>
<feature type="domain" description="Putative DNA-binding" evidence="1">
    <location>
        <begin position="7"/>
        <end position="99"/>
    </location>
</feature>
<keyword evidence="3" id="KW-1185">Reference proteome</keyword>
<accession>A0ABP9R2D4</accession>
<organism evidence="2 3">
    <name type="scientific">Viridibacterium curvum</name>
    <dbReference type="NCBI Taxonomy" id="1101404"/>
    <lineage>
        <taxon>Bacteria</taxon>
        <taxon>Pseudomonadati</taxon>
        <taxon>Pseudomonadota</taxon>
        <taxon>Betaproteobacteria</taxon>
        <taxon>Rhodocyclales</taxon>
        <taxon>Rhodocyclaceae</taxon>
        <taxon>Viridibacterium</taxon>
    </lineage>
</organism>